<name>A0A3M7CR65_HORWE</name>
<feature type="compositionally biased region" description="Low complexity" evidence="1">
    <location>
        <begin position="388"/>
        <end position="404"/>
    </location>
</feature>
<dbReference type="EMBL" id="QWIP01000788">
    <property type="protein sequence ID" value="RMY54493.1"/>
    <property type="molecule type" value="Genomic_DNA"/>
</dbReference>
<feature type="compositionally biased region" description="Acidic residues" evidence="1">
    <location>
        <begin position="433"/>
        <end position="446"/>
    </location>
</feature>
<feature type="domain" description="Transcription elongation factor Eaf N-terminal" evidence="2">
    <location>
        <begin position="19"/>
        <end position="121"/>
    </location>
</feature>
<feature type="compositionally biased region" description="Gly residues" evidence="1">
    <location>
        <begin position="375"/>
        <end position="387"/>
    </location>
</feature>
<dbReference type="AlphaFoldDB" id="A0A3M7CR65"/>
<organism evidence="3 4">
    <name type="scientific">Hortaea werneckii</name>
    <name type="common">Black yeast</name>
    <name type="synonym">Cladosporium werneckii</name>
    <dbReference type="NCBI Taxonomy" id="91943"/>
    <lineage>
        <taxon>Eukaryota</taxon>
        <taxon>Fungi</taxon>
        <taxon>Dikarya</taxon>
        <taxon>Ascomycota</taxon>
        <taxon>Pezizomycotina</taxon>
        <taxon>Dothideomycetes</taxon>
        <taxon>Dothideomycetidae</taxon>
        <taxon>Mycosphaerellales</taxon>
        <taxon>Teratosphaeriaceae</taxon>
        <taxon>Hortaea</taxon>
    </lineage>
</organism>
<dbReference type="Pfam" id="PF09816">
    <property type="entry name" value="EAF"/>
    <property type="match status" value="1"/>
</dbReference>
<feature type="compositionally biased region" description="Acidic residues" evidence="1">
    <location>
        <begin position="549"/>
        <end position="560"/>
    </location>
</feature>
<feature type="compositionally biased region" description="Acidic residues" evidence="1">
    <location>
        <begin position="144"/>
        <end position="159"/>
    </location>
</feature>
<reference evidence="3 4" key="1">
    <citation type="journal article" date="2018" name="BMC Genomics">
        <title>Genomic evidence for intraspecific hybridization in a clonal and extremely halotolerant yeast.</title>
        <authorList>
            <person name="Gostincar C."/>
            <person name="Stajich J.E."/>
            <person name="Zupancic J."/>
            <person name="Zalar P."/>
            <person name="Gunde-Cimerman N."/>
        </authorList>
    </citation>
    <scope>NUCLEOTIDE SEQUENCE [LARGE SCALE GENOMIC DNA]</scope>
    <source>
        <strain evidence="3 4">EXF-2682</strain>
    </source>
</reference>
<gene>
    <name evidence="3" type="ORF">D0863_13613</name>
</gene>
<feature type="compositionally biased region" description="Low complexity" evidence="1">
    <location>
        <begin position="527"/>
        <end position="536"/>
    </location>
</feature>
<feature type="compositionally biased region" description="Acidic residues" evidence="1">
    <location>
        <begin position="304"/>
        <end position="326"/>
    </location>
</feature>
<evidence type="ECO:0000256" key="1">
    <source>
        <dbReference type="SAM" id="MobiDB-lite"/>
    </source>
</evidence>
<feature type="compositionally biased region" description="Polar residues" evidence="1">
    <location>
        <begin position="406"/>
        <end position="426"/>
    </location>
</feature>
<accession>A0A3M7CR65</accession>
<evidence type="ECO:0000313" key="4">
    <source>
        <dbReference type="Proteomes" id="UP000269276"/>
    </source>
</evidence>
<comment type="caution">
    <text evidence="3">The sequence shown here is derived from an EMBL/GenBank/DDBJ whole genome shotgun (WGS) entry which is preliminary data.</text>
</comment>
<feature type="compositionally biased region" description="Low complexity" evidence="1">
    <location>
        <begin position="356"/>
        <end position="374"/>
    </location>
</feature>
<dbReference type="Proteomes" id="UP000269276">
    <property type="component" value="Unassembled WGS sequence"/>
</dbReference>
<proteinExistence type="predicted"/>
<feature type="compositionally biased region" description="Low complexity" evidence="1">
    <location>
        <begin position="285"/>
        <end position="297"/>
    </location>
</feature>
<feature type="region of interest" description="Disordered" evidence="1">
    <location>
        <begin position="136"/>
        <end position="560"/>
    </location>
</feature>
<evidence type="ECO:0000313" key="3">
    <source>
        <dbReference type="EMBL" id="RMY54493.1"/>
    </source>
</evidence>
<protein>
    <recommendedName>
        <fullName evidence="2">Transcription elongation factor Eaf N-terminal domain-containing protein</fullName>
    </recommendedName>
</protein>
<feature type="compositionally biased region" description="Basic and acidic residues" evidence="1">
    <location>
        <begin position="495"/>
        <end position="504"/>
    </location>
</feature>
<feature type="compositionally biased region" description="Polar residues" evidence="1">
    <location>
        <begin position="233"/>
        <end position="242"/>
    </location>
</feature>
<dbReference type="InterPro" id="IPR019194">
    <property type="entry name" value="Tscrpt_elong_fac_Eaf_N"/>
</dbReference>
<dbReference type="OrthoDB" id="125903at2759"/>
<feature type="compositionally biased region" description="Acidic residues" evidence="1">
    <location>
        <begin position="468"/>
        <end position="485"/>
    </location>
</feature>
<evidence type="ECO:0000259" key="2">
    <source>
        <dbReference type="Pfam" id="PF09816"/>
    </source>
</evidence>
<feature type="compositionally biased region" description="Low complexity" evidence="1">
    <location>
        <begin position="252"/>
        <end position="265"/>
    </location>
</feature>
<feature type="compositionally biased region" description="Polar residues" evidence="1">
    <location>
        <begin position="191"/>
        <end position="205"/>
    </location>
</feature>
<sequence>MAAATASTQPFDLSKPASFPIRLGSSLTSTPDAVDPYVNLRYNYKPQSLSQDASAHIKSLKSSQNKAIKLDIQDGQWSYDGRQAQDVGDNYVLILRGEGSKKEAVLERIHSGYEFNLTNTPDEADSEALRKQYPHLEDAGQVTDGDDLFGDEANDEEPLDPSNPFDYRHHLNTALADHNNKQNEPPPSSKPTPRSQPTRPASSTPLARPTHKRQASSNLFTQQPKKRKPPTSDAPTPSQPKEPSTKKPNPDSQQPKTSQTSSSSRTNKHPQSTPRQPPEIRLDRQASSVHQHTSSSSPHHHEAEEDEDPVSDESGGELILENDDNDNGAAQHSRRHHHQHNDQHQAATSKGKARNAGAMSLALSGQLGAAAEPGAAGGGRGGGGGGPISLRSAASSPASRIDSPGTFHTTSSASTRGLGRPQQQDGSRGAEGMEIDLGGDGDGEEQEGARDGEGGGAWGDGDGRGYEGGEEVDEVEDDADVEDLELPSPAADGTAGRRDGRGGEEEGGGVGVEQQQEEEEEEDDLDAQLAAAMAQDDGGGGGGQAEQFVQEEEEEESEEE</sequence>
<feature type="compositionally biased region" description="Acidic residues" evidence="1">
    <location>
        <begin position="515"/>
        <end position="526"/>
    </location>
</feature>